<dbReference type="AlphaFoldDB" id="A0A0S2HXQ2"/>
<dbReference type="PROSITE" id="PS51257">
    <property type="entry name" value="PROKAR_LIPOPROTEIN"/>
    <property type="match status" value="1"/>
</dbReference>
<proteinExistence type="predicted"/>
<gene>
    <name evidence="1" type="ORF">L21SP5_01171</name>
</gene>
<sequence>MRTVLLIIGLVLLFSACNESEDYVYSDDSDYLPMQEGMVWIDSMTQITIDDPSGVYDTLHWVEKTVVDSIQAYDELQRFYCSNYLFDTSASRWTIDHVFWYEKSKNTLLKFEQNKIWLELVFPLYKNTSWNYYTYSTLADTAIRSKVYEVDQLNNILGNVYDSTLVVHHHMDSTLIYKYTDQSYYVRNIGFLYREKISIISDDPDYDYTLPIEERIKTASIHKKRRYYGQPQ</sequence>
<dbReference type="RefSeq" id="WP_057952345.1">
    <property type="nucleotide sequence ID" value="NZ_CP013118.1"/>
</dbReference>
<dbReference type="EMBL" id="CP013118">
    <property type="protein sequence ID" value="ALO14830.1"/>
    <property type="molecule type" value="Genomic_DNA"/>
</dbReference>
<reference evidence="1 2" key="1">
    <citation type="submission" date="2015-11" db="EMBL/GenBank/DDBJ databases">
        <title>Description and complete genome sequence of a novel strain predominating in hypersaline microbial mats and representing a new family of the Bacteriodetes phylum.</title>
        <authorList>
            <person name="Spring S."/>
            <person name="Bunk B."/>
            <person name="Sproer C."/>
            <person name="Klenk H.-P."/>
        </authorList>
    </citation>
    <scope>NUCLEOTIDE SEQUENCE [LARGE SCALE GENOMIC DNA]</scope>
    <source>
        <strain evidence="1 2">L21-Spi-D4</strain>
    </source>
</reference>
<dbReference type="KEGG" id="blq:L21SP5_01171"/>
<dbReference type="STRING" id="1307839.L21SP5_01171"/>
<dbReference type="OrthoDB" id="1467525at2"/>
<evidence type="ECO:0000313" key="2">
    <source>
        <dbReference type="Proteomes" id="UP000064893"/>
    </source>
</evidence>
<accession>A0A0S2HXQ2</accession>
<dbReference type="Proteomes" id="UP000064893">
    <property type="component" value="Chromosome"/>
</dbReference>
<keyword evidence="2" id="KW-1185">Reference proteome</keyword>
<evidence type="ECO:0000313" key="1">
    <source>
        <dbReference type="EMBL" id="ALO14830.1"/>
    </source>
</evidence>
<name>A0A0S2HXQ2_9BACT</name>
<organism evidence="1 2">
    <name type="scientific">Salinivirga cyanobacteriivorans</name>
    <dbReference type="NCBI Taxonomy" id="1307839"/>
    <lineage>
        <taxon>Bacteria</taxon>
        <taxon>Pseudomonadati</taxon>
        <taxon>Bacteroidota</taxon>
        <taxon>Bacteroidia</taxon>
        <taxon>Bacteroidales</taxon>
        <taxon>Salinivirgaceae</taxon>
        <taxon>Salinivirga</taxon>
    </lineage>
</organism>
<protein>
    <submittedName>
        <fullName evidence="1">Uncharacterized protein</fullName>
    </submittedName>
</protein>